<dbReference type="RefSeq" id="WP_132709601.1">
    <property type="nucleotide sequence ID" value="NZ_JACIGF010000019.1"/>
</dbReference>
<reference evidence="1 2" key="1">
    <citation type="submission" date="2019-03" db="EMBL/GenBank/DDBJ databases">
        <title>Genomic Encyclopedia of Type Strains, Phase IV (KMG-IV): sequencing the most valuable type-strain genomes for metagenomic binning, comparative biology and taxonomic classification.</title>
        <authorList>
            <person name="Goeker M."/>
        </authorList>
    </citation>
    <scope>NUCLEOTIDE SEQUENCE [LARGE SCALE GENOMIC DNA]</scope>
    <source>
        <strain evidence="1 2">DSM 2132</strain>
    </source>
</reference>
<dbReference type="EMBL" id="SLXO01000019">
    <property type="protein sequence ID" value="TCP29546.1"/>
    <property type="molecule type" value="Genomic_DNA"/>
</dbReference>
<sequence>MAHRTVIEAARWVMAWQDGPPGACVQLWHADAADAVLVIGGAPAAGVWADFRALADNQVATHAYCVGLLRGLSAGPGERGQTTRHE</sequence>
<proteinExistence type="predicted"/>
<gene>
    <name evidence="1" type="ORF">EV659_1197</name>
</gene>
<evidence type="ECO:0000313" key="1">
    <source>
        <dbReference type="EMBL" id="TCP29546.1"/>
    </source>
</evidence>
<name>A0A4V2SN22_RHOSA</name>
<dbReference type="InParanoid" id="A0A4V2SN22"/>
<dbReference type="AlphaFoldDB" id="A0A4V2SN22"/>
<dbReference type="Proteomes" id="UP000295399">
    <property type="component" value="Unassembled WGS sequence"/>
</dbReference>
<protein>
    <submittedName>
        <fullName evidence="1">Uncharacterized protein</fullName>
    </submittedName>
</protein>
<keyword evidence="2" id="KW-1185">Reference proteome</keyword>
<accession>A0A4V2SN22</accession>
<organism evidence="1 2">
    <name type="scientific">Rhodothalassium salexigens DSM 2132</name>
    <dbReference type="NCBI Taxonomy" id="1188247"/>
    <lineage>
        <taxon>Bacteria</taxon>
        <taxon>Pseudomonadati</taxon>
        <taxon>Pseudomonadota</taxon>
        <taxon>Alphaproteobacteria</taxon>
        <taxon>Rhodothalassiales</taxon>
        <taxon>Rhodothalassiaceae</taxon>
        <taxon>Rhodothalassium</taxon>
    </lineage>
</organism>
<evidence type="ECO:0000313" key="2">
    <source>
        <dbReference type="Proteomes" id="UP000295399"/>
    </source>
</evidence>
<comment type="caution">
    <text evidence="1">The sequence shown here is derived from an EMBL/GenBank/DDBJ whole genome shotgun (WGS) entry which is preliminary data.</text>
</comment>